<keyword evidence="10 11" id="KW-0472">Membrane</keyword>
<sequence>MLANIVIQELCSVGSIPSFRKQSITTSKLIKVALISRTCVILAMAASCWLFPNHNPGDDVFRFSLRFPSLHNNDNNTCFCLKGQACDPHWKQQHNNTTIQTNHACVDSSLLQGKTTTSAYTAIVYEFLLTPMTRWDSARFLDLATYPARRDPHRYLKKIFPQCIDDNPPNDTAVDEACRELFLPTEQAHAFFPLLPLVIRTIAKALLRIMPTILLPPTFEGVVTLAALIWNLLCFIGASLALYDLTWNLTQQHLKTFIPDTPEQKLAPNYCQQLAYQVFLIFCINPASVFFVAAYSESTFALCNFGGHALFFRLLRRMMMQQVLQQPTASAIRLTTLALWMAASYTRSNGTLNSCWLILLGLGLVCHHYWANASNRRGKAITGLVVCVFLGFVVALPVYWHDSAGYQRHCNIATDGEEDAWLVPQWCHHNNEDNKRFSLYGHIQRQHWNVGLFRYYTWKKIPNFLLAGPILLLGISAVIDWIQSSYCRFLLKQAQPTSGKSTVASIIGWAISSLGASVAFQNGKTQHSDTSPQQTQPSASNMLQQLLMGPIMLGHYAVLASVCTVGLTVAHVEITTRMICSTCPAIYWYMTFCCCSHKEEMGSDDASRLLARRIPLLGRPLVFLYCLLYILAGVVMHPNWLPWT</sequence>
<proteinExistence type="inferred from homology"/>
<dbReference type="EC" id="2.4.1.-" evidence="11"/>
<evidence type="ECO:0000256" key="10">
    <source>
        <dbReference type="ARBA" id="ARBA00023136"/>
    </source>
</evidence>
<dbReference type="PANTHER" id="PTHR12468">
    <property type="entry name" value="GPI MANNOSYLTRANSFERASE 2"/>
    <property type="match status" value="1"/>
</dbReference>
<reference evidence="12" key="1">
    <citation type="submission" date="2020-06" db="EMBL/GenBank/DDBJ databases">
        <authorList>
            <consortium name="Plant Systems Biology data submission"/>
        </authorList>
    </citation>
    <scope>NUCLEOTIDE SEQUENCE</scope>
    <source>
        <strain evidence="12">D6</strain>
    </source>
</reference>
<dbReference type="InterPro" id="IPR007315">
    <property type="entry name" value="PIG-V/Gpi18"/>
</dbReference>
<evidence type="ECO:0000256" key="2">
    <source>
        <dbReference type="ARBA" id="ARBA00004687"/>
    </source>
</evidence>
<feature type="transmembrane region" description="Helical" evidence="11">
    <location>
        <begin position="222"/>
        <end position="243"/>
    </location>
</feature>
<keyword evidence="8 11" id="KW-0256">Endoplasmic reticulum</keyword>
<evidence type="ECO:0000256" key="4">
    <source>
        <dbReference type="ARBA" id="ARBA00022502"/>
    </source>
</evidence>
<name>A0A9N8EPY1_9STRA</name>
<comment type="pathway">
    <text evidence="2 11">Glycolipid biosynthesis; glycosylphosphatidylinositol-anchor biosynthesis.</text>
</comment>
<accession>A0A9N8EPY1</accession>
<dbReference type="GO" id="GO:0005789">
    <property type="term" value="C:endoplasmic reticulum membrane"/>
    <property type="evidence" value="ECO:0007669"/>
    <property type="project" value="UniProtKB-SubCell"/>
</dbReference>
<protein>
    <recommendedName>
        <fullName evidence="11">GPI mannosyltransferase 2</fullName>
        <ecNumber evidence="11">2.4.1.-</ecNumber>
    </recommendedName>
</protein>
<keyword evidence="9 11" id="KW-1133">Transmembrane helix</keyword>
<feature type="transmembrane region" description="Helical" evidence="11">
    <location>
        <begin position="547"/>
        <end position="569"/>
    </location>
</feature>
<feature type="transmembrane region" description="Helical" evidence="11">
    <location>
        <begin position="616"/>
        <end position="636"/>
    </location>
</feature>
<dbReference type="OrthoDB" id="10252502at2759"/>
<comment type="caution">
    <text evidence="12">The sequence shown here is derived from an EMBL/GenBank/DDBJ whole genome shotgun (WGS) entry which is preliminary data.</text>
</comment>
<keyword evidence="5 11" id="KW-0328">Glycosyltransferase</keyword>
<evidence type="ECO:0000256" key="5">
    <source>
        <dbReference type="ARBA" id="ARBA00022676"/>
    </source>
</evidence>
<evidence type="ECO:0000256" key="1">
    <source>
        <dbReference type="ARBA" id="ARBA00004477"/>
    </source>
</evidence>
<evidence type="ECO:0000256" key="9">
    <source>
        <dbReference type="ARBA" id="ARBA00022989"/>
    </source>
</evidence>
<feature type="transmembrane region" description="Helical" evidence="11">
    <location>
        <begin position="461"/>
        <end position="482"/>
    </location>
</feature>
<dbReference type="GO" id="GO:0031501">
    <property type="term" value="C:mannosyltransferase complex"/>
    <property type="evidence" value="ECO:0007669"/>
    <property type="project" value="TreeGrafter"/>
</dbReference>
<feature type="transmembrane region" description="Helical" evidence="11">
    <location>
        <begin position="299"/>
        <end position="315"/>
    </location>
</feature>
<dbReference type="Proteomes" id="UP001153069">
    <property type="component" value="Unassembled WGS sequence"/>
</dbReference>
<evidence type="ECO:0000256" key="7">
    <source>
        <dbReference type="ARBA" id="ARBA00022692"/>
    </source>
</evidence>
<evidence type="ECO:0000256" key="8">
    <source>
        <dbReference type="ARBA" id="ARBA00022824"/>
    </source>
</evidence>
<dbReference type="GO" id="GO:0000009">
    <property type="term" value="F:alpha-1,6-mannosyltransferase activity"/>
    <property type="evidence" value="ECO:0007669"/>
    <property type="project" value="InterPro"/>
</dbReference>
<dbReference type="AlphaFoldDB" id="A0A9N8EPY1"/>
<keyword evidence="7 11" id="KW-0812">Transmembrane</keyword>
<dbReference type="Pfam" id="PF04188">
    <property type="entry name" value="Mannosyl_trans2"/>
    <property type="match status" value="1"/>
</dbReference>
<evidence type="ECO:0000256" key="3">
    <source>
        <dbReference type="ARBA" id="ARBA00008698"/>
    </source>
</evidence>
<organism evidence="12 13">
    <name type="scientific">Seminavis robusta</name>
    <dbReference type="NCBI Taxonomy" id="568900"/>
    <lineage>
        <taxon>Eukaryota</taxon>
        <taxon>Sar</taxon>
        <taxon>Stramenopiles</taxon>
        <taxon>Ochrophyta</taxon>
        <taxon>Bacillariophyta</taxon>
        <taxon>Bacillariophyceae</taxon>
        <taxon>Bacillariophycidae</taxon>
        <taxon>Naviculales</taxon>
        <taxon>Naviculaceae</taxon>
        <taxon>Seminavis</taxon>
    </lineage>
</organism>
<dbReference type="PANTHER" id="PTHR12468:SF2">
    <property type="entry name" value="GPI MANNOSYLTRANSFERASE 2"/>
    <property type="match status" value="1"/>
</dbReference>
<dbReference type="EMBL" id="CAICTM010001367">
    <property type="protein sequence ID" value="CAB9523039.1"/>
    <property type="molecule type" value="Genomic_DNA"/>
</dbReference>
<feature type="transmembrane region" description="Helical" evidence="11">
    <location>
        <begin position="351"/>
        <end position="370"/>
    </location>
</feature>
<evidence type="ECO:0000313" key="13">
    <source>
        <dbReference type="Proteomes" id="UP001153069"/>
    </source>
</evidence>
<evidence type="ECO:0000256" key="11">
    <source>
        <dbReference type="RuleBase" id="RU363112"/>
    </source>
</evidence>
<comment type="function">
    <text evidence="11">Mannosyltransferase involved in glycosylphosphatidylinositol-anchor biosynthesis.</text>
</comment>
<gene>
    <name evidence="12" type="ORF">SEMRO_1369_G266930.1</name>
</gene>
<feature type="transmembrane region" description="Helical" evidence="11">
    <location>
        <begin position="382"/>
        <end position="400"/>
    </location>
</feature>
<evidence type="ECO:0000256" key="6">
    <source>
        <dbReference type="ARBA" id="ARBA00022679"/>
    </source>
</evidence>
<dbReference type="GO" id="GO:0006506">
    <property type="term" value="P:GPI anchor biosynthetic process"/>
    <property type="evidence" value="ECO:0007669"/>
    <property type="project" value="UniProtKB-KW"/>
</dbReference>
<evidence type="ECO:0000313" key="12">
    <source>
        <dbReference type="EMBL" id="CAB9523039.1"/>
    </source>
</evidence>
<dbReference type="GO" id="GO:0004376">
    <property type="term" value="F:GPI mannosyltransferase activity"/>
    <property type="evidence" value="ECO:0007669"/>
    <property type="project" value="InterPro"/>
</dbReference>
<comment type="similarity">
    <text evidence="3 11">Belongs to the PIGV family.</text>
</comment>
<comment type="subcellular location">
    <subcellularLocation>
        <location evidence="1 11">Endoplasmic reticulum membrane</location>
        <topology evidence="1 11">Multi-pass membrane protein</topology>
    </subcellularLocation>
</comment>
<feature type="transmembrane region" description="Helical" evidence="11">
    <location>
        <begin position="274"/>
        <end position="293"/>
    </location>
</feature>
<keyword evidence="13" id="KW-1185">Reference proteome</keyword>
<keyword evidence="4 11" id="KW-0337">GPI-anchor biosynthesis</keyword>
<keyword evidence="6 11" id="KW-0808">Transferase</keyword>